<dbReference type="Pfam" id="PF00881">
    <property type="entry name" value="Nitroreductase"/>
    <property type="match status" value="1"/>
</dbReference>
<evidence type="ECO:0000256" key="6">
    <source>
        <dbReference type="ARBA" id="ARBA00023002"/>
    </source>
</evidence>
<comment type="caution">
    <text evidence="13">The sequence shown here is derived from an EMBL/GenBank/DDBJ whole genome shotgun (WGS) entry which is preliminary data.</text>
</comment>
<evidence type="ECO:0000313" key="14">
    <source>
        <dbReference type="Proteomes" id="UP001500457"/>
    </source>
</evidence>
<dbReference type="NCBIfam" id="TIGR03553">
    <property type="entry name" value="F420_FbiB_CTERM"/>
    <property type="match status" value="1"/>
</dbReference>
<dbReference type="Proteomes" id="UP001500457">
    <property type="component" value="Unassembled WGS sequence"/>
</dbReference>
<dbReference type="SUPFAM" id="SSF55469">
    <property type="entry name" value="FMN-dependent nitroreductase-like"/>
    <property type="match status" value="1"/>
</dbReference>
<keyword evidence="4" id="KW-0460">Magnesium</keyword>
<dbReference type="InterPro" id="IPR008225">
    <property type="entry name" value="F420-0_g-glutamyl_ligase"/>
</dbReference>
<keyword evidence="5" id="KW-0630">Potassium</keyword>
<dbReference type="HAMAP" id="MF_01259">
    <property type="entry name" value="F420_ligase_FbiB"/>
    <property type="match status" value="1"/>
</dbReference>
<evidence type="ECO:0000256" key="9">
    <source>
        <dbReference type="ARBA" id="ARBA00023268"/>
    </source>
</evidence>
<proteinExistence type="inferred from homology"/>
<dbReference type="InterPro" id="IPR023661">
    <property type="entry name" value="FbiB"/>
</dbReference>
<name>A0ABP9F2I5_9PSEU</name>
<keyword evidence="2" id="KW-0479">Metal-binding</keyword>
<protein>
    <submittedName>
        <fullName evidence="13">Coenzyme F420-0:L-glutamate ligase</fullName>
    </submittedName>
</protein>
<keyword evidence="6" id="KW-0560">Oxidoreductase</keyword>
<keyword evidence="3" id="KW-0547">Nucleotide-binding</keyword>
<dbReference type="PANTHER" id="PTHR47917">
    <property type="match status" value="1"/>
</dbReference>
<feature type="region of interest" description="Disordered" evidence="10">
    <location>
        <begin position="1"/>
        <end position="28"/>
    </location>
</feature>
<dbReference type="InterPro" id="IPR000415">
    <property type="entry name" value="Nitroreductase-like"/>
</dbReference>
<organism evidence="13 14">
    <name type="scientific">Actinomycetospora straminea</name>
    <dbReference type="NCBI Taxonomy" id="663607"/>
    <lineage>
        <taxon>Bacteria</taxon>
        <taxon>Bacillati</taxon>
        <taxon>Actinomycetota</taxon>
        <taxon>Actinomycetes</taxon>
        <taxon>Pseudonocardiales</taxon>
        <taxon>Pseudonocardiaceae</taxon>
        <taxon>Actinomycetospora</taxon>
    </lineage>
</organism>
<dbReference type="EMBL" id="BAABHQ010000019">
    <property type="protein sequence ID" value="GAA4890729.1"/>
    <property type="molecule type" value="Genomic_DNA"/>
</dbReference>
<evidence type="ECO:0000256" key="5">
    <source>
        <dbReference type="ARBA" id="ARBA00022958"/>
    </source>
</evidence>
<evidence type="ECO:0000256" key="7">
    <source>
        <dbReference type="ARBA" id="ARBA00023134"/>
    </source>
</evidence>
<evidence type="ECO:0000256" key="2">
    <source>
        <dbReference type="ARBA" id="ARBA00022723"/>
    </source>
</evidence>
<evidence type="ECO:0000256" key="3">
    <source>
        <dbReference type="ARBA" id="ARBA00022741"/>
    </source>
</evidence>
<dbReference type="NCBIfam" id="NF009810">
    <property type="entry name" value="PRK13294.1"/>
    <property type="match status" value="1"/>
</dbReference>
<dbReference type="Gene3D" id="3.30.1330.100">
    <property type="entry name" value="CofE-like"/>
    <property type="match status" value="1"/>
</dbReference>
<dbReference type="InterPro" id="IPR029479">
    <property type="entry name" value="Nitroreductase"/>
</dbReference>
<dbReference type="InterPro" id="IPR019943">
    <property type="entry name" value="F420_FbiB_C"/>
</dbReference>
<feature type="domain" description="Coenzyme F420:L-glutamate ligase-like" evidence="12">
    <location>
        <begin position="43"/>
        <end position="243"/>
    </location>
</feature>
<dbReference type="GO" id="GO:0016874">
    <property type="term" value="F:ligase activity"/>
    <property type="evidence" value="ECO:0007669"/>
    <property type="project" value="UniProtKB-KW"/>
</dbReference>
<dbReference type="NCBIfam" id="TIGR01916">
    <property type="entry name" value="F420_cofE"/>
    <property type="match status" value="1"/>
</dbReference>
<evidence type="ECO:0000259" key="11">
    <source>
        <dbReference type="Pfam" id="PF00881"/>
    </source>
</evidence>
<keyword evidence="9" id="KW-0511">Multifunctional enzyme</keyword>
<dbReference type="Pfam" id="PF01996">
    <property type="entry name" value="F420_ligase"/>
    <property type="match status" value="1"/>
</dbReference>
<dbReference type="Gene3D" id="3.40.109.10">
    <property type="entry name" value="NADH Oxidase"/>
    <property type="match status" value="1"/>
</dbReference>
<dbReference type="PANTHER" id="PTHR47917:SF1">
    <property type="entry name" value="COENZYME F420:L-GLUTAMATE LIGASE"/>
    <property type="match status" value="1"/>
</dbReference>
<keyword evidence="1 13" id="KW-0436">Ligase</keyword>
<dbReference type="Gene3D" id="3.90.1660.10">
    <property type="entry name" value="CofE-like domain"/>
    <property type="match status" value="1"/>
</dbReference>
<feature type="domain" description="Nitroreductase" evidence="11">
    <location>
        <begin position="289"/>
        <end position="458"/>
    </location>
</feature>
<dbReference type="SUPFAM" id="SSF144010">
    <property type="entry name" value="CofE-like"/>
    <property type="match status" value="1"/>
</dbReference>
<evidence type="ECO:0000313" key="13">
    <source>
        <dbReference type="EMBL" id="GAA4890729.1"/>
    </source>
</evidence>
<evidence type="ECO:0000256" key="8">
    <source>
        <dbReference type="ARBA" id="ARBA00023211"/>
    </source>
</evidence>
<gene>
    <name evidence="13" type="ORF">GCM10023203_50300</name>
</gene>
<reference evidence="14" key="1">
    <citation type="journal article" date="2019" name="Int. J. Syst. Evol. Microbiol.">
        <title>The Global Catalogue of Microorganisms (GCM) 10K type strain sequencing project: providing services to taxonomists for standard genome sequencing and annotation.</title>
        <authorList>
            <consortium name="The Broad Institute Genomics Platform"/>
            <consortium name="The Broad Institute Genome Sequencing Center for Infectious Disease"/>
            <person name="Wu L."/>
            <person name="Ma J."/>
        </authorList>
    </citation>
    <scope>NUCLEOTIDE SEQUENCE [LARGE SCALE GENOMIC DNA]</scope>
    <source>
        <strain evidence="14">JCM 17983</strain>
    </source>
</reference>
<feature type="compositionally biased region" description="Low complexity" evidence="10">
    <location>
        <begin position="7"/>
        <end position="24"/>
    </location>
</feature>
<evidence type="ECO:0000256" key="4">
    <source>
        <dbReference type="ARBA" id="ARBA00022842"/>
    </source>
</evidence>
<keyword evidence="8" id="KW-0464">Manganese</keyword>
<evidence type="ECO:0000256" key="10">
    <source>
        <dbReference type="SAM" id="MobiDB-lite"/>
    </source>
</evidence>
<evidence type="ECO:0000259" key="12">
    <source>
        <dbReference type="Pfam" id="PF01996"/>
    </source>
</evidence>
<accession>A0ABP9F2I5</accession>
<dbReference type="InterPro" id="IPR002847">
    <property type="entry name" value="F420-0_gamma-glut_ligase-dom"/>
</dbReference>
<keyword evidence="7" id="KW-0342">GTP-binding</keyword>
<sequence>MSEVPPGAAEVTADASDAAGASLAPPRGDHAADGLTLWGVRGLPEFRPGDDLAAALATALDGTLADGDVLVVTSKVLSKVEGRLVTVPSDPDARDAARRALIDRETVRLLATKGRTKIVANPLGIVQAAAGIDASNVAGDEVALLPEDPDASAAALRAALRERLGVDVAVVVTDTMGRTWRTGQTDAAIGAAGLEVVHAYGGAVDAQGNELVVTEVAVADEVAAAADLVKGKLGGVPVAVVRGLPAALRSETARGADLVRPVEEDLFWLGTDEALARGREQGRREAVPARRSVRAFAPDPVDPAALRRAGAAALTAPAPHHTRPVRFVHLAAPDVRTRLLDAMAEAWRADLRGDGFAEDAVARRVARGDLLRAAPEVVLPFLVLEGAHAYPDARRAAAEHTMFTVAGGAAVQGLLVALAAEGLGSCWVSSTIFAPDVVRAELDLPADWEPLGAVAVGHPASAPPPRGALAVDDRWVER</sequence>
<keyword evidence="14" id="KW-1185">Reference proteome</keyword>
<evidence type="ECO:0000256" key="1">
    <source>
        <dbReference type="ARBA" id="ARBA00022598"/>
    </source>
</evidence>